<proteinExistence type="predicted"/>
<dbReference type="InterPro" id="IPR009097">
    <property type="entry name" value="Cyclic_Pdiesterase"/>
</dbReference>
<accession>A0A859QC53</accession>
<evidence type="ECO:0000313" key="1">
    <source>
        <dbReference type="EMBL" id="QLL60282.1"/>
    </source>
</evidence>
<organism evidence="1 2">
    <name type="scientific">Sinorhizobium mexicanum</name>
    <dbReference type="NCBI Taxonomy" id="375549"/>
    <lineage>
        <taxon>Bacteria</taxon>
        <taxon>Pseudomonadati</taxon>
        <taxon>Pseudomonadota</taxon>
        <taxon>Alphaproteobacteria</taxon>
        <taxon>Hyphomicrobiales</taxon>
        <taxon>Rhizobiaceae</taxon>
        <taxon>Sinorhizobium/Ensifer group</taxon>
        <taxon>Sinorhizobium</taxon>
    </lineage>
</organism>
<dbReference type="RefSeq" id="WP_180939870.1">
    <property type="nucleotide sequence ID" value="NZ_CP041238.1"/>
</dbReference>
<evidence type="ECO:0000313" key="2">
    <source>
        <dbReference type="Proteomes" id="UP000510721"/>
    </source>
</evidence>
<dbReference type="Proteomes" id="UP000510721">
    <property type="component" value="Chromosome"/>
</dbReference>
<reference evidence="1 2" key="1">
    <citation type="submission" date="2019-06" db="EMBL/GenBank/DDBJ databases">
        <title>Complete genome sequence of Ensifer mexicanus ITTG R7 isolated from nodules of Acacia angustissima (Mill.) Kuntze.</title>
        <authorList>
            <person name="Rincon-Rosales R."/>
            <person name="Rogel M.A."/>
            <person name="Guerrero G."/>
            <person name="Rincon-Molina C.I."/>
            <person name="Lopez-Lopez A."/>
            <person name="Martinez-Romero E."/>
        </authorList>
    </citation>
    <scope>NUCLEOTIDE SEQUENCE [LARGE SCALE GENOMIC DNA]</scope>
    <source>
        <strain evidence="1 2">ITTG R7</strain>
    </source>
</reference>
<name>A0A859QC53_9HYPH</name>
<dbReference type="AlphaFoldDB" id="A0A859QC53"/>
<protein>
    <submittedName>
        <fullName evidence="1">Uncharacterized protein</fullName>
    </submittedName>
</protein>
<dbReference type="SUPFAM" id="SSF55144">
    <property type="entry name" value="LigT-like"/>
    <property type="match status" value="1"/>
</dbReference>
<gene>
    <name evidence="1" type="ORF">FKV68_01910</name>
</gene>
<keyword evidence="2" id="KW-1185">Reference proteome</keyword>
<dbReference type="Gene3D" id="3.90.1140.10">
    <property type="entry name" value="Cyclic phosphodiesterase"/>
    <property type="match status" value="1"/>
</dbReference>
<dbReference type="EMBL" id="CP041238">
    <property type="protein sequence ID" value="QLL60282.1"/>
    <property type="molecule type" value="Genomic_DNA"/>
</dbReference>
<dbReference type="KEGG" id="emx:FKV68_01910"/>
<sequence>MTSDQLSLNLGSFSPPRAGDVFYFAVLPEKQAAEQALELAHGDQQEHGLSGKIYDRDRLHVSLAKVREGRGLSEAVDEFAAKLGSRAKAAGFHLCFDRIVSVGHVRQYPRILTCGSSVPGFDALIREITGLRDISGEVIPHMTLFYSDRKAPHVDLARPIAWTVRGFALVHTRKGRGEFRIVDRWPLSL</sequence>